<dbReference type="CDD" id="cd06530">
    <property type="entry name" value="S26_SPase_I"/>
    <property type="match status" value="1"/>
</dbReference>
<sequence length="504" mass="55884">MSSSAHEQDDASNERQRGDEELGVAQARGSEGPSSEPPPPPSMGMGGRSVSPDDGPSSSRLLRSLYFGGWFVLVPLLLACLTIWALTPQSGLDHEGILGWIETGVREQPVPIGIALFAVFEMAIYAIRFRLPLSRHAHPPLREDIPEGLRTTFERARGLLDEAEVILARNEKAIARDLSLKERDKLRAELERLRDTMKATPFHEESFLEALVLADGEVDVRLGRWRKSEVREYVESILVAVAVAMALRAFVVEAFKIPSGSMIPTLMVGDHIFVNKFTYGPSIPWTHARVWKSLPPNRGDVMVFAFPEHPEQDFIKRVIALPGDRLEAKGGHPWINGWEVPHCLVGVYSYSEFDTPTGRREGDLFVEYLGDETYLTLYDHMGGSPDPQGPYFAKSGEVWVMGDNRNNSHDSRLWFGGQGGGVPYENIRGRALFVWFSVSDSGMAWSRLGATVMGRPRLPVHTPSLDAGLAKCLRERPAQTNPPPPGPMKGELQTRTGGREFDAP</sequence>
<keyword evidence="6 7" id="KW-0378">Hydrolase</keyword>
<evidence type="ECO:0000256" key="8">
    <source>
        <dbReference type="SAM" id="MobiDB-lite"/>
    </source>
</evidence>
<protein>
    <recommendedName>
        <fullName evidence="4 7">Signal peptidase I</fullName>
        <ecNumber evidence="3 7">3.4.21.89</ecNumber>
    </recommendedName>
</protein>
<evidence type="ECO:0000256" key="2">
    <source>
        <dbReference type="ARBA" id="ARBA00009370"/>
    </source>
</evidence>
<comment type="subcellular location">
    <subcellularLocation>
        <location evidence="7">Membrane</location>
        <topology evidence="7">Single-pass type II membrane protein</topology>
    </subcellularLocation>
</comment>
<evidence type="ECO:0000313" key="11">
    <source>
        <dbReference type="Proteomes" id="UP001370348"/>
    </source>
</evidence>
<comment type="caution">
    <text evidence="7">Lacks conserved residue(s) required for the propagation of feature annotation.</text>
</comment>
<dbReference type="InterPro" id="IPR000223">
    <property type="entry name" value="Pept_S26A_signal_pept_1"/>
</dbReference>
<feature type="domain" description="Peptidase S26" evidence="9">
    <location>
        <begin position="231"/>
        <end position="436"/>
    </location>
</feature>
<dbReference type="PROSITE" id="PS00761">
    <property type="entry name" value="SPASE_I_3"/>
    <property type="match status" value="1"/>
</dbReference>
<comment type="similarity">
    <text evidence="2 7">Belongs to the peptidase S26 family.</text>
</comment>
<proteinExistence type="inferred from homology"/>
<dbReference type="InterPro" id="IPR019756">
    <property type="entry name" value="Pept_S26A_signal_pept_1_Ser-AS"/>
</dbReference>
<keyword evidence="11" id="KW-1185">Reference proteome</keyword>
<dbReference type="NCBIfam" id="TIGR02227">
    <property type="entry name" value="sigpep_I_bact"/>
    <property type="match status" value="1"/>
</dbReference>
<dbReference type="PRINTS" id="PR00727">
    <property type="entry name" value="LEADERPTASE"/>
</dbReference>
<name>A0ABZ2LTT2_9BACT</name>
<dbReference type="PANTHER" id="PTHR43390:SF1">
    <property type="entry name" value="CHLOROPLAST PROCESSING PEPTIDASE"/>
    <property type="match status" value="1"/>
</dbReference>
<feature type="transmembrane region" description="Helical" evidence="7">
    <location>
        <begin position="110"/>
        <end position="127"/>
    </location>
</feature>
<dbReference type="Pfam" id="PF10502">
    <property type="entry name" value="Peptidase_S26"/>
    <property type="match status" value="1"/>
</dbReference>
<feature type="transmembrane region" description="Helical" evidence="7">
    <location>
        <begin position="233"/>
        <end position="251"/>
    </location>
</feature>
<dbReference type="GO" id="GO:0009003">
    <property type="term" value="F:signal peptidase activity"/>
    <property type="evidence" value="ECO:0007669"/>
    <property type="project" value="UniProtKB-EC"/>
</dbReference>
<keyword evidence="7" id="KW-1133">Transmembrane helix</keyword>
<evidence type="ECO:0000256" key="4">
    <source>
        <dbReference type="ARBA" id="ARBA00019232"/>
    </source>
</evidence>
<feature type="region of interest" description="Disordered" evidence="8">
    <location>
        <begin position="475"/>
        <end position="504"/>
    </location>
</feature>
<accession>A0ABZ2LTT2</accession>
<dbReference type="InterPro" id="IPR019758">
    <property type="entry name" value="Pept_S26A_signal_pept_1_CS"/>
</dbReference>
<evidence type="ECO:0000259" key="9">
    <source>
        <dbReference type="Pfam" id="PF10502"/>
    </source>
</evidence>
<feature type="compositionally biased region" description="Basic and acidic residues" evidence="8">
    <location>
        <begin position="1"/>
        <end position="20"/>
    </location>
</feature>
<evidence type="ECO:0000256" key="3">
    <source>
        <dbReference type="ARBA" id="ARBA00013208"/>
    </source>
</evidence>
<evidence type="ECO:0000256" key="1">
    <source>
        <dbReference type="ARBA" id="ARBA00000677"/>
    </source>
</evidence>
<comment type="catalytic activity">
    <reaction evidence="1 7">
        <text>Cleavage of hydrophobic, N-terminal signal or leader sequences from secreted and periplasmic proteins.</text>
        <dbReference type="EC" id="3.4.21.89"/>
    </reaction>
</comment>
<dbReference type="PROSITE" id="PS00501">
    <property type="entry name" value="SPASE_I_1"/>
    <property type="match status" value="1"/>
</dbReference>
<evidence type="ECO:0000313" key="10">
    <source>
        <dbReference type="EMBL" id="WXB12417.1"/>
    </source>
</evidence>
<organism evidence="10 11">
    <name type="scientific">Pendulispora albinea</name>
    <dbReference type="NCBI Taxonomy" id="2741071"/>
    <lineage>
        <taxon>Bacteria</taxon>
        <taxon>Pseudomonadati</taxon>
        <taxon>Myxococcota</taxon>
        <taxon>Myxococcia</taxon>
        <taxon>Myxococcales</taxon>
        <taxon>Sorangiineae</taxon>
        <taxon>Pendulisporaceae</taxon>
        <taxon>Pendulispora</taxon>
    </lineage>
</organism>
<feature type="region of interest" description="Disordered" evidence="8">
    <location>
        <begin position="1"/>
        <end position="55"/>
    </location>
</feature>
<dbReference type="InterPro" id="IPR019533">
    <property type="entry name" value="Peptidase_S26"/>
</dbReference>
<feature type="transmembrane region" description="Helical" evidence="7">
    <location>
        <begin position="65"/>
        <end position="86"/>
    </location>
</feature>
<evidence type="ECO:0000256" key="5">
    <source>
        <dbReference type="ARBA" id="ARBA00022670"/>
    </source>
</evidence>
<reference evidence="10 11" key="1">
    <citation type="submission" date="2021-12" db="EMBL/GenBank/DDBJ databases">
        <title>Discovery of the Pendulisporaceae a myxobacterial family with distinct sporulation behavior and unique specialized metabolism.</title>
        <authorList>
            <person name="Garcia R."/>
            <person name="Popoff A."/>
            <person name="Bader C.D."/>
            <person name="Loehr J."/>
            <person name="Walesch S."/>
            <person name="Walt C."/>
            <person name="Boldt J."/>
            <person name="Bunk B."/>
            <person name="Haeckl F.J.F.P.J."/>
            <person name="Gunesch A.P."/>
            <person name="Birkelbach J."/>
            <person name="Nuebel U."/>
            <person name="Pietschmann T."/>
            <person name="Bach T."/>
            <person name="Mueller R."/>
        </authorList>
    </citation>
    <scope>NUCLEOTIDE SEQUENCE [LARGE SCALE GENOMIC DNA]</scope>
    <source>
        <strain evidence="10 11">MSr11954</strain>
    </source>
</reference>
<dbReference type="Proteomes" id="UP001370348">
    <property type="component" value="Chromosome"/>
</dbReference>
<keyword evidence="7" id="KW-0472">Membrane</keyword>
<dbReference type="RefSeq" id="WP_394822039.1">
    <property type="nucleotide sequence ID" value="NZ_CP089984.1"/>
</dbReference>
<dbReference type="SUPFAM" id="SSF51306">
    <property type="entry name" value="LexA/Signal peptidase"/>
    <property type="match status" value="1"/>
</dbReference>
<keyword evidence="7" id="KW-0812">Transmembrane</keyword>
<evidence type="ECO:0000256" key="7">
    <source>
        <dbReference type="RuleBase" id="RU362042"/>
    </source>
</evidence>
<dbReference type="EC" id="3.4.21.89" evidence="3 7"/>
<dbReference type="EMBL" id="CP089984">
    <property type="protein sequence ID" value="WXB12417.1"/>
    <property type="molecule type" value="Genomic_DNA"/>
</dbReference>
<gene>
    <name evidence="10" type="primary">lepB</name>
    <name evidence="10" type="ORF">LZC94_31790</name>
</gene>
<dbReference type="InterPro" id="IPR036286">
    <property type="entry name" value="LexA/Signal_pep-like_sf"/>
</dbReference>
<dbReference type="Gene3D" id="2.10.109.10">
    <property type="entry name" value="Umud Fragment, subunit A"/>
    <property type="match status" value="1"/>
</dbReference>
<dbReference type="PANTHER" id="PTHR43390">
    <property type="entry name" value="SIGNAL PEPTIDASE I"/>
    <property type="match status" value="1"/>
</dbReference>
<evidence type="ECO:0000256" key="6">
    <source>
        <dbReference type="ARBA" id="ARBA00022801"/>
    </source>
</evidence>
<keyword evidence="5 7" id="KW-0645">Protease</keyword>